<evidence type="ECO:0000256" key="6">
    <source>
        <dbReference type="ARBA" id="ARBA00023263"/>
    </source>
</evidence>
<dbReference type="EMBL" id="JAERRA010000001">
    <property type="protein sequence ID" value="MBL0718304.1"/>
    <property type="molecule type" value="Genomic_DNA"/>
</dbReference>
<evidence type="ECO:0000256" key="4">
    <source>
        <dbReference type="ARBA" id="ARBA00022723"/>
    </source>
</evidence>
<reference evidence="10 11" key="1">
    <citation type="submission" date="2021-01" db="EMBL/GenBank/DDBJ databases">
        <title>Piscinibacter sp. Jin2 Genome sequencing and assembly.</title>
        <authorList>
            <person name="Kim I."/>
        </authorList>
    </citation>
    <scope>NUCLEOTIDE SEQUENCE [LARGE SCALE GENOMIC DNA]</scope>
    <source>
        <strain evidence="10 11">Jin2</strain>
    </source>
</reference>
<dbReference type="RefSeq" id="WP_201822830.1">
    <property type="nucleotide sequence ID" value="NZ_JAERRA010000001.1"/>
</dbReference>
<dbReference type="GO" id="GO:0046872">
    <property type="term" value="F:metal ion binding"/>
    <property type="evidence" value="ECO:0007669"/>
    <property type="project" value="UniProtKB-KW"/>
</dbReference>
<name>A0A9X0XB98_9BURK</name>
<keyword evidence="5" id="KW-0106">Calcium</keyword>
<keyword evidence="8" id="KW-0732">Signal</keyword>
<evidence type="ECO:0000256" key="3">
    <source>
        <dbReference type="ARBA" id="ARBA00022558"/>
    </source>
</evidence>
<evidence type="ECO:0000313" key="11">
    <source>
        <dbReference type="Proteomes" id="UP000643207"/>
    </source>
</evidence>
<protein>
    <submittedName>
        <fullName evidence="10">Pilus assembly protein PilY</fullName>
    </submittedName>
</protein>
<keyword evidence="11" id="KW-1185">Reference proteome</keyword>
<dbReference type="InterPro" id="IPR015943">
    <property type="entry name" value="WD40/YVTN_repeat-like_dom_sf"/>
</dbReference>
<dbReference type="SMART" id="SM00564">
    <property type="entry name" value="PQQ"/>
    <property type="match status" value="2"/>
</dbReference>
<dbReference type="GO" id="GO:0009289">
    <property type="term" value="C:pilus"/>
    <property type="evidence" value="ECO:0007669"/>
    <property type="project" value="UniProtKB-SubCell"/>
</dbReference>
<gene>
    <name evidence="10" type="ORF">JI742_00225</name>
</gene>
<feature type="domain" description="PilY1 beta-propeller" evidence="9">
    <location>
        <begin position="703"/>
        <end position="1008"/>
    </location>
</feature>
<keyword evidence="4" id="KW-0479">Metal-binding</keyword>
<keyword evidence="3" id="KW-1029">Fimbrium biogenesis</keyword>
<organism evidence="10 11">
    <name type="scientific">Aquariibacter lacus</name>
    <dbReference type="NCBI Taxonomy" id="2801332"/>
    <lineage>
        <taxon>Bacteria</taxon>
        <taxon>Pseudomonadati</taxon>
        <taxon>Pseudomonadota</taxon>
        <taxon>Betaproteobacteria</taxon>
        <taxon>Burkholderiales</taxon>
        <taxon>Sphaerotilaceae</taxon>
        <taxon>Aquariibacter</taxon>
    </lineage>
</organism>
<feature type="chain" id="PRO_5040732732" evidence="8">
    <location>
        <begin position="31"/>
        <end position="1175"/>
    </location>
</feature>
<feature type="region of interest" description="Disordered" evidence="7">
    <location>
        <begin position="361"/>
        <end position="393"/>
    </location>
</feature>
<dbReference type="InterPro" id="IPR011047">
    <property type="entry name" value="Quinoprotein_ADH-like_sf"/>
</dbReference>
<dbReference type="SUPFAM" id="SSF50998">
    <property type="entry name" value="Quinoprotein alcohol dehydrogenase-like"/>
    <property type="match status" value="1"/>
</dbReference>
<evidence type="ECO:0000256" key="7">
    <source>
        <dbReference type="SAM" id="MobiDB-lite"/>
    </source>
</evidence>
<evidence type="ECO:0000313" key="10">
    <source>
        <dbReference type="EMBL" id="MBL0718304.1"/>
    </source>
</evidence>
<comment type="similarity">
    <text evidence="2">Belongs to the PilY1 family.</text>
</comment>
<evidence type="ECO:0000256" key="2">
    <source>
        <dbReference type="ARBA" id="ARBA00008387"/>
    </source>
</evidence>
<evidence type="ECO:0000256" key="1">
    <source>
        <dbReference type="ARBA" id="ARBA00004561"/>
    </source>
</evidence>
<evidence type="ECO:0000259" key="9">
    <source>
        <dbReference type="Pfam" id="PF05567"/>
    </source>
</evidence>
<comment type="caution">
    <text evidence="10">The sequence shown here is derived from an EMBL/GenBank/DDBJ whole genome shotgun (WGS) entry which is preliminary data.</text>
</comment>
<comment type="subcellular location">
    <subcellularLocation>
        <location evidence="1">Fimbrium</location>
    </subcellularLocation>
</comment>
<sequence>MRPLPCSPWPGRACRVTAALLLAVPLGLRAAPADLADVPLATSPSAAIRPNLLFILDDSGSMSWDFTPDATYVYKYGDKNTAISGLELLDRTQTSLCHGVASINRSAYNPALRYLPPLRADGSSYPDASFSDAWEDGYAGGSSARRNLNNLSTIGGTTAGRRLIPPETWVAGSRTTVNSTNYRFFYYALPSASPVRCNRSVTSGSSAYSPGRFTIVLDASAIAAPAGVDARTNYANWFSYYRSRTLTMRGGAGRAFAQLDGARFRVGFSSINTSLTNDGDRFLSVRDFDDSAQREAFFARLYGLEPSGSTPLRSALSRAGRYFANKLPGQNDPVQYACQRNLAILTSDGVWNETATPVDVNGNAIGNSDGPGSGEVRPQLDDARSSGTAIGGSGASGTLADVAQWYWKNDLRSSSLGNCSGAISGQDVCPDQVAPTARDPQTAQHMNTVTLGLGLAGNLAYVPDYETQTSGDFFSLVNGSRAWPHPLAGTTAAQELARVDDLWHAAVNGRGKFYSASDPDELSSGLREALDAIGATLGAGSAAATSNLQPVAGDNHAYVASYETVYWNGELSKRTVNPTSGAVSSSVLWSAKAQLLSQVGVNSDSRQIHYFAPGEASKLKAFTHANLLADGLLLANKLGPLCPDASGALLLSQCARLDSAGKAAAGGANLIGFLRGQSGFEMNAANALRVFRERHNSRERNVLGDIVNGKPVFVRKPSAPYPEASYRAFATAQASRAASVYVAANDGMLHAFDAETGLERWAYVPRAVMPRLHQLADADYANRHQFFVDGSPVVADVQDGSTWRTVLVGGLNLGGGSYYAIDVSDPANPRGLWEFSHANLGRSAGNPLLGKLRDGRWVVVFSSGYNNHVTGDGGGHVFVVDAISGALIRSVPTGVGDTVTPSNLGKLNAWVDNAADNTLQRVYGGDMLGNLWRFDLDDRLAPAGHEALRLGTARAPDGSVQPITTRPELLELNQAGSRHAVVVFGTGRYLGSSDIGDATLQSVYALKDPLDSSGWGNLRLRSDLVGQTLGSTVVGGRSLRTVPAPQAVNWSSQIGWRVDLTISPGERVDVDMQLVANLLTFASNVPEANACVTGGTSWLYYLDVRSGSVLPGSPQRMVGQFLGNALTAGITTIVSTSGATKTIVVSRKGDITTTDDPGQGGSGVARRIAWRELAR</sequence>
<evidence type="ECO:0000256" key="5">
    <source>
        <dbReference type="ARBA" id="ARBA00022837"/>
    </source>
</evidence>
<dbReference type="Pfam" id="PF05567">
    <property type="entry name" value="T4P_PilY1"/>
    <property type="match status" value="1"/>
</dbReference>
<dbReference type="AlphaFoldDB" id="A0A9X0XB98"/>
<dbReference type="InterPro" id="IPR008707">
    <property type="entry name" value="B-propeller_PilY1"/>
</dbReference>
<dbReference type="InterPro" id="IPR018391">
    <property type="entry name" value="PQQ_b-propeller_rpt"/>
</dbReference>
<proteinExistence type="inferred from homology"/>
<keyword evidence="6" id="KW-0281">Fimbrium</keyword>
<evidence type="ECO:0000256" key="8">
    <source>
        <dbReference type="SAM" id="SignalP"/>
    </source>
</evidence>
<dbReference type="Proteomes" id="UP000643207">
    <property type="component" value="Unassembled WGS sequence"/>
</dbReference>
<dbReference type="Gene3D" id="2.130.10.10">
    <property type="entry name" value="YVTN repeat-like/Quinoprotein amine dehydrogenase"/>
    <property type="match status" value="1"/>
</dbReference>
<accession>A0A9X0XB98</accession>
<feature type="signal peptide" evidence="8">
    <location>
        <begin position="1"/>
        <end position="30"/>
    </location>
</feature>